<evidence type="ECO:0000313" key="4">
    <source>
        <dbReference type="EMBL" id="KFN93085.1"/>
    </source>
</evidence>
<evidence type="ECO:0000256" key="2">
    <source>
        <dbReference type="PROSITE-ProRule" id="PRU00335"/>
    </source>
</evidence>
<dbReference type="PANTHER" id="PTHR43479:SF7">
    <property type="entry name" value="TETR-FAMILY TRANSCRIPTIONAL REGULATOR"/>
    <property type="match status" value="1"/>
</dbReference>
<keyword evidence="1 2" id="KW-0238">DNA-binding</keyword>
<evidence type="ECO:0000256" key="1">
    <source>
        <dbReference type="ARBA" id="ARBA00023125"/>
    </source>
</evidence>
<name>A0A091C8J2_9ENTE</name>
<dbReference type="InterPro" id="IPR001647">
    <property type="entry name" value="HTH_TetR"/>
</dbReference>
<accession>A0A091C8J2</accession>
<dbReference type="PATRIC" id="fig|1302648.3.peg.119"/>
<dbReference type="AlphaFoldDB" id="A0A091C8J2"/>
<reference evidence="4 5" key="1">
    <citation type="submission" date="2014-08" db="EMBL/GenBank/DDBJ databases">
        <title>Genome sequence of Tetragenococcus muriaticus.</title>
        <authorList>
            <person name="Chuea-nongthon C."/>
            <person name="Rodtong S."/>
            <person name="Yongsawatdigul J."/>
            <person name="Steele J.L."/>
            <person name="Liu X.-y."/>
            <person name="Speers J."/>
            <person name="Glasner J.D."/>
            <person name="Neeno-Eckwall E.C."/>
        </authorList>
    </citation>
    <scope>NUCLEOTIDE SEQUENCE [LARGE SCALE GENOMIC DNA]</scope>
    <source>
        <strain evidence="4 5">3MR10-3</strain>
    </source>
</reference>
<dbReference type="GO" id="GO:0003677">
    <property type="term" value="F:DNA binding"/>
    <property type="evidence" value="ECO:0007669"/>
    <property type="project" value="UniProtKB-UniRule"/>
</dbReference>
<sequence length="188" mass="22166">MKYDLTKKSTKGAQRTLRAFSDAMYKLLAEKSYDDISINEICKISNFPRATFYNYFEDKKDLLNYCWLLFKEESNIEQYHDVADENLQEYILGQIFEAMDQHRELLTQLAKHNANNSSIVSSIYEYFKNEAITILKQDLKNQTSKVPLELVAKHYSNTILLVLKWIFIENHPLSKREAMEYVDELLGK</sequence>
<dbReference type="PROSITE" id="PS50977">
    <property type="entry name" value="HTH_TETR_2"/>
    <property type="match status" value="1"/>
</dbReference>
<dbReference type="GeneID" id="64053125"/>
<comment type="caution">
    <text evidence="4">The sequence shown here is derived from an EMBL/GenBank/DDBJ whole genome shotgun (WGS) entry which is preliminary data.</text>
</comment>
<dbReference type="Pfam" id="PF00440">
    <property type="entry name" value="TetR_N"/>
    <property type="match status" value="1"/>
</dbReference>
<evidence type="ECO:0000313" key="5">
    <source>
        <dbReference type="Proteomes" id="UP000029381"/>
    </source>
</evidence>
<feature type="domain" description="HTH tetR-type" evidence="3">
    <location>
        <begin position="14"/>
        <end position="74"/>
    </location>
</feature>
<dbReference type="PANTHER" id="PTHR43479">
    <property type="entry name" value="ACREF/ENVCD OPERON REPRESSOR-RELATED"/>
    <property type="match status" value="1"/>
</dbReference>
<keyword evidence="5" id="KW-1185">Reference proteome</keyword>
<dbReference type="RefSeq" id="WP_014123534.1">
    <property type="nucleotide sequence ID" value="NZ_JPVT01000013.1"/>
</dbReference>
<organism evidence="4 5">
    <name type="scientific">Tetragenococcus muriaticus 3MR10-3</name>
    <dbReference type="NCBI Taxonomy" id="1302648"/>
    <lineage>
        <taxon>Bacteria</taxon>
        <taxon>Bacillati</taxon>
        <taxon>Bacillota</taxon>
        <taxon>Bacilli</taxon>
        <taxon>Lactobacillales</taxon>
        <taxon>Enterococcaceae</taxon>
        <taxon>Tetragenococcus</taxon>
    </lineage>
</organism>
<proteinExistence type="predicted"/>
<feature type="DNA-binding region" description="H-T-H motif" evidence="2">
    <location>
        <begin position="37"/>
        <end position="56"/>
    </location>
</feature>
<dbReference type="InterPro" id="IPR009057">
    <property type="entry name" value="Homeodomain-like_sf"/>
</dbReference>
<dbReference type="InterPro" id="IPR050624">
    <property type="entry name" value="HTH-type_Tx_Regulator"/>
</dbReference>
<gene>
    <name evidence="4" type="ORF">TMU3MR103_0131</name>
</gene>
<dbReference type="Proteomes" id="UP000029381">
    <property type="component" value="Unassembled WGS sequence"/>
</dbReference>
<dbReference type="EMBL" id="JPVT01000013">
    <property type="protein sequence ID" value="KFN93085.1"/>
    <property type="molecule type" value="Genomic_DNA"/>
</dbReference>
<evidence type="ECO:0000259" key="3">
    <source>
        <dbReference type="PROSITE" id="PS50977"/>
    </source>
</evidence>
<dbReference type="SUPFAM" id="SSF46689">
    <property type="entry name" value="Homeodomain-like"/>
    <property type="match status" value="1"/>
</dbReference>
<dbReference type="Gene3D" id="1.10.357.10">
    <property type="entry name" value="Tetracycline Repressor, domain 2"/>
    <property type="match status" value="1"/>
</dbReference>
<protein>
    <submittedName>
        <fullName evidence="4">Putative transcriptional regulator</fullName>
    </submittedName>
</protein>